<dbReference type="Gene3D" id="3.30.70.270">
    <property type="match status" value="1"/>
</dbReference>
<feature type="domain" description="Reverse transcriptase" evidence="1">
    <location>
        <begin position="47"/>
        <end position="150"/>
    </location>
</feature>
<dbReference type="InterPro" id="IPR043128">
    <property type="entry name" value="Rev_trsase/Diguanyl_cyclase"/>
</dbReference>
<dbReference type="InterPro" id="IPR053134">
    <property type="entry name" value="RNA-dir_DNA_polymerase"/>
</dbReference>
<gene>
    <name evidence="2" type="ORF">Tco_0924018</name>
</gene>
<evidence type="ECO:0000313" key="3">
    <source>
        <dbReference type="Proteomes" id="UP001151760"/>
    </source>
</evidence>
<keyword evidence="2" id="KW-0548">Nucleotidyltransferase</keyword>
<dbReference type="PANTHER" id="PTHR24559:SF444">
    <property type="entry name" value="REVERSE TRANSCRIPTASE DOMAIN-CONTAINING PROTEIN"/>
    <property type="match status" value="1"/>
</dbReference>
<keyword evidence="2" id="KW-0695">RNA-directed DNA polymerase</keyword>
<dbReference type="Gene3D" id="3.10.10.10">
    <property type="entry name" value="HIV Type 1 Reverse Transcriptase, subunit A, domain 1"/>
    <property type="match status" value="1"/>
</dbReference>
<dbReference type="PANTHER" id="PTHR24559">
    <property type="entry name" value="TRANSPOSON TY3-I GAG-POL POLYPROTEIN"/>
    <property type="match status" value="1"/>
</dbReference>
<organism evidence="2 3">
    <name type="scientific">Tanacetum coccineum</name>
    <dbReference type="NCBI Taxonomy" id="301880"/>
    <lineage>
        <taxon>Eukaryota</taxon>
        <taxon>Viridiplantae</taxon>
        <taxon>Streptophyta</taxon>
        <taxon>Embryophyta</taxon>
        <taxon>Tracheophyta</taxon>
        <taxon>Spermatophyta</taxon>
        <taxon>Magnoliopsida</taxon>
        <taxon>eudicotyledons</taxon>
        <taxon>Gunneridae</taxon>
        <taxon>Pentapetalae</taxon>
        <taxon>asterids</taxon>
        <taxon>campanulids</taxon>
        <taxon>Asterales</taxon>
        <taxon>Asteraceae</taxon>
        <taxon>Asteroideae</taxon>
        <taxon>Anthemideae</taxon>
        <taxon>Anthemidinae</taxon>
        <taxon>Tanacetum</taxon>
    </lineage>
</organism>
<dbReference type="Proteomes" id="UP001151760">
    <property type="component" value="Unassembled WGS sequence"/>
</dbReference>
<sequence length="186" mass="22169">MFSGKTKEKRQAVDRNQAIQEEVGKLVEAGIMKEVHYHDWLSNPVMVKKHDDSWRMCVDFKDLKKACPKDGYPLLEIDWKVESLCGFPFKCFLDTYKGYHEIQMAKEDEEKTVFITSQGIFYYTKMPFGLRNAGATYQRLVDKAFYKQIERRQDKQKRRPKRNDRSSFSMSLRVWCNKRRHFPGAY</sequence>
<dbReference type="CDD" id="cd01647">
    <property type="entry name" value="RT_LTR"/>
    <property type="match status" value="1"/>
</dbReference>
<reference evidence="2" key="1">
    <citation type="journal article" date="2022" name="Int. J. Mol. Sci.">
        <title>Draft Genome of Tanacetum Coccineum: Genomic Comparison of Closely Related Tanacetum-Family Plants.</title>
        <authorList>
            <person name="Yamashiro T."/>
            <person name="Shiraishi A."/>
            <person name="Nakayama K."/>
            <person name="Satake H."/>
        </authorList>
    </citation>
    <scope>NUCLEOTIDE SEQUENCE</scope>
</reference>
<proteinExistence type="predicted"/>
<comment type="caution">
    <text evidence="2">The sequence shown here is derived from an EMBL/GenBank/DDBJ whole genome shotgun (WGS) entry which is preliminary data.</text>
</comment>
<dbReference type="SUPFAM" id="SSF56672">
    <property type="entry name" value="DNA/RNA polymerases"/>
    <property type="match status" value="1"/>
</dbReference>
<evidence type="ECO:0000313" key="2">
    <source>
        <dbReference type="EMBL" id="GJT33599.1"/>
    </source>
</evidence>
<dbReference type="InterPro" id="IPR043502">
    <property type="entry name" value="DNA/RNA_pol_sf"/>
</dbReference>
<dbReference type="GO" id="GO:0003964">
    <property type="term" value="F:RNA-directed DNA polymerase activity"/>
    <property type="evidence" value="ECO:0007669"/>
    <property type="project" value="UniProtKB-KW"/>
</dbReference>
<keyword evidence="3" id="KW-1185">Reference proteome</keyword>
<name>A0ABQ5D901_9ASTR</name>
<keyword evidence="2" id="KW-0808">Transferase</keyword>
<dbReference type="EMBL" id="BQNB010014892">
    <property type="protein sequence ID" value="GJT33599.1"/>
    <property type="molecule type" value="Genomic_DNA"/>
</dbReference>
<evidence type="ECO:0000259" key="1">
    <source>
        <dbReference type="Pfam" id="PF00078"/>
    </source>
</evidence>
<protein>
    <submittedName>
        <fullName evidence="2">Reverse transcriptase domain-containing protein</fullName>
    </submittedName>
</protein>
<reference evidence="2" key="2">
    <citation type="submission" date="2022-01" db="EMBL/GenBank/DDBJ databases">
        <authorList>
            <person name="Yamashiro T."/>
            <person name="Shiraishi A."/>
            <person name="Satake H."/>
            <person name="Nakayama K."/>
        </authorList>
    </citation>
    <scope>NUCLEOTIDE SEQUENCE</scope>
</reference>
<accession>A0ABQ5D901</accession>
<dbReference type="Pfam" id="PF00078">
    <property type="entry name" value="RVT_1"/>
    <property type="match status" value="1"/>
</dbReference>
<dbReference type="InterPro" id="IPR000477">
    <property type="entry name" value="RT_dom"/>
</dbReference>